<evidence type="ECO:0000256" key="1">
    <source>
        <dbReference type="SAM" id="MobiDB-lite"/>
    </source>
</evidence>
<evidence type="ECO:0000313" key="3">
    <source>
        <dbReference type="Proteomes" id="UP000535491"/>
    </source>
</evidence>
<reference evidence="2 3" key="1">
    <citation type="submission" date="2020-07" db="EMBL/GenBank/DDBJ databases">
        <authorList>
            <person name="Feng H."/>
        </authorList>
    </citation>
    <scope>NUCLEOTIDE SEQUENCE [LARGE SCALE GENOMIC DNA]</scope>
    <source>
        <strain evidence="3">s-10</strain>
    </source>
</reference>
<name>A0A7W2A8Y6_9BACL</name>
<proteinExistence type="predicted"/>
<protein>
    <submittedName>
        <fullName evidence="2">Uncharacterized protein</fullName>
    </submittedName>
</protein>
<dbReference type="AlphaFoldDB" id="A0A7W2A8Y6"/>
<dbReference type="RefSeq" id="WP_181751580.1">
    <property type="nucleotide sequence ID" value="NZ_JACEIQ010000006.1"/>
</dbReference>
<evidence type="ECO:0000313" key="2">
    <source>
        <dbReference type="EMBL" id="MBA4494343.1"/>
    </source>
</evidence>
<dbReference type="Proteomes" id="UP000535491">
    <property type="component" value="Unassembled WGS sequence"/>
</dbReference>
<organism evidence="2 3">
    <name type="scientific">Paenactinomyces guangxiensis</name>
    <dbReference type="NCBI Taxonomy" id="1490290"/>
    <lineage>
        <taxon>Bacteria</taxon>
        <taxon>Bacillati</taxon>
        <taxon>Bacillota</taxon>
        <taxon>Bacilli</taxon>
        <taxon>Bacillales</taxon>
        <taxon>Thermoactinomycetaceae</taxon>
        <taxon>Paenactinomyces</taxon>
    </lineage>
</organism>
<feature type="region of interest" description="Disordered" evidence="1">
    <location>
        <begin position="1"/>
        <end position="60"/>
    </location>
</feature>
<dbReference type="EMBL" id="JACEIQ010000006">
    <property type="protein sequence ID" value="MBA4494343.1"/>
    <property type="molecule type" value="Genomic_DNA"/>
</dbReference>
<feature type="compositionally biased region" description="Basic residues" evidence="1">
    <location>
        <begin position="50"/>
        <end position="60"/>
    </location>
</feature>
<feature type="compositionally biased region" description="Basic and acidic residues" evidence="1">
    <location>
        <begin position="10"/>
        <end position="34"/>
    </location>
</feature>
<accession>A0A7W2A8Y6</accession>
<gene>
    <name evidence="2" type="ORF">H1191_08495</name>
</gene>
<sequence>MGNHIGNNKTGDRLESNMEPELQDKNQTDKEKKGSPRRRRSVLRSCENRPKKKKNKRMNK</sequence>
<comment type="caution">
    <text evidence="2">The sequence shown here is derived from an EMBL/GenBank/DDBJ whole genome shotgun (WGS) entry which is preliminary data.</text>
</comment>
<keyword evidence="3" id="KW-1185">Reference proteome</keyword>